<feature type="transmembrane region" description="Helical" evidence="4">
    <location>
        <begin position="158"/>
        <end position="177"/>
    </location>
</feature>
<dbReference type="GO" id="GO:0000160">
    <property type="term" value="P:phosphorelay signal transduction system"/>
    <property type="evidence" value="ECO:0007669"/>
    <property type="project" value="InterPro"/>
</dbReference>
<dbReference type="InterPro" id="IPR019734">
    <property type="entry name" value="TPR_rpt"/>
</dbReference>
<name>A0A1H4J656_9BACT</name>
<dbReference type="Pfam" id="PF00486">
    <property type="entry name" value="Trans_reg_C"/>
    <property type="match status" value="1"/>
</dbReference>
<evidence type="ECO:0000256" key="4">
    <source>
        <dbReference type="SAM" id="Phobius"/>
    </source>
</evidence>
<keyword evidence="4" id="KW-0472">Membrane</keyword>
<evidence type="ECO:0000313" key="6">
    <source>
        <dbReference type="EMBL" id="SEB41839.1"/>
    </source>
</evidence>
<dbReference type="GO" id="GO:0006355">
    <property type="term" value="P:regulation of DNA-templated transcription"/>
    <property type="evidence" value="ECO:0007669"/>
    <property type="project" value="InterPro"/>
</dbReference>
<dbReference type="Proteomes" id="UP000182409">
    <property type="component" value="Unassembled WGS sequence"/>
</dbReference>
<feature type="domain" description="OmpR/PhoB-type" evidence="5">
    <location>
        <begin position="1"/>
        <end position="98"/>
    </location>
</feature>
<evidence type="ECO:0000256" key="2">
    <source>
        <dbReference type="PROSITE-ProRule" id="PRU00339"/>
    </source>
</evidence>
<organism evidence="6 7">
    <name type="scientific">Terriglobus roseus</name>
    <dbReference type="NCBI Taxonomy" id="392734"/>
    <lineage>
        <taxon>Bacteria</taxon>
        <taxon>Pseudomonadati</taxon>
        <taxon>Acidobacteriota</taxon>
        <taxon>Terriglobia</taxon>
        <taxon>Terriglobales</taxon>
        <taxon>Acidobacteriaceae</taxon>
        <taxon>Terriglobus</taxon>
    </lineage>
</organism>
<dbReference type="InterPro" id="IPR011990">
    <property type="entry name" value="TPR-like_helical_dom_sf"/>
</dbReference>
<dbReference type="Gene3D" id="1.25.40.10">
    <property type="entry name" value="Tetratricopeptide repeat domain"/>
    <property type="match status" value="3"/>
</dbReference>
<evidence type="ECO:0000259" key="5">
    <source>
        <dbReference type="PROSITE" id="PS51755"/>
    </source>
</evidence>
<dbReference type="InterPro" id="IPR001867">
    <property type="entry name" value="OmpR/PhoB-type_DNA-bd"/>
</dbReference>
<gene>
    <name evidence="6" type="ORF">SAMN05443244_0399</name>
</gene>
<dbReference type="PANTHER" id="PTHR12558:SF33">
    <property type="entry name" value="BLL7664 PROTEIN"/>
    <property type="match status" value="1"/>
</dbReference>
<dbReference type="OrthoDB" id="102505at2"/>
<keyword evidence="4" id="KW-0812">Transmembrane</keyword>
<dbReference type="EMBL" id="FNSD01000001">
    <property type="protein sequence ID" value="SEB41839.1"/>
    <property type="molecule type" value="Genomic_DNA"/>
</dbReference>
<dbReference type="InterPro" id="IPR016032">
    <property type="entry name" value="Sig_transdc_resp-reg_C-effctor"/>
</dbReference>
<feature type="DNA-binding region" description="OmpR/PhoB-type" evidence="3">
    <location>
        <begin position="1"/>
        <end position="98"/>
    </location>
</feature>
<dbReference type="SUPFAM" id="SSF48452">
    <property type="entry name" value="TPR-like"/>
    <property type="match status" value="2"/>
</dbReference>
<keyword evidence="1 3" id="KW-0238">DNA-binding</keyword>
<dbReference type="PROSITE" id="PS50005">
    <property type="entry name" value="TPR"/>
    <property type="match status" value="1"/>
</dbReference>
<dbReference type="AlphaFoldDB" id="A0A1H4J656"/>
<dbReference type="RefSeq" id="WP_074652113.1">
    <property type="nucleotide sequence ID" value="NZ_FNSD01000001.1"/>
</dbReference>
<dbReference type="PANTHER" id="PTHR12558">
    <property type="entry name" value="CELL DIVISION CYCLE 16,23,27"/>
    <property type="match status" value="1"/>
</dbReference>
<dbReference type="GO" id="GO:0003677">
    <property type="term" value="F:DNA binding"/>
    <property type="evidence" value="ECO:0007669"/>
    <property type="project" value="UniProtKB-UniRule"/>
</dbReference>
<dbReference type="PROSITE" id="PS51755">
    <property type="entry name" value="OMPR_PHOB"/>
    <property type="match status" value="1"/>
</dbReference>
<protein>
    <submittedName>
        <fullName evidence="6">Transcriptional regulatory protein, C terminal</fullName>
    </submittedName>
</protein>
<keyword evidence="4" id="KW-1133">Transmembrane helix</keyword>
<evidence type="ECO:0000313" key="7">
    <source>
        <dbReference type="Proteomes" id="UP000182409"/>
    </source>
</evidence>
<feature type="repeat" description="TPR" evidence="2">
    <location>
        <begin position="448"/>
        <end position="481"/>
    </location>
</feature>
<dbReference type="SUPFAM" id="SSF46894">
    <property type="entry name" value="C-terminal effector domain of the bipartite response regulators"/>
    <property type="match status" value="1"/>
</dbReference>
<dbReference type="Gene3D" id="1.10.10.10">
    <property type="entry name" value="Winged helix-like DNA-binding domain superfamily/Winged helix DNA-binding domain"/>
    <property type="match status" value="1"/>
</dbReference>
<accession>A0A1H4J656</accession>
<dbReference type="SMART" id="SM00862">
    <property type="entry name" value="Trans_reg_C"/>
    <property type="match status" value="1"/>
</dbReference>
<keyword evidence="2" id="KW-0802">TPR repeat</keyword>
<proteinExistence type="predicted"/>
<evidence type="ECO:0000256" key="3">
    <source>
        <dbReference type="PROSITE-ProRule" id="PRU01091"/>
    </source>
</evidence>
<dbReference type="Pfam" id="PF13431">
    <property type="entry name" value="TPR_17"/>
    <property type="match status" value="1"/>
</dbReference>
<reference evidence="6 7" key="1">
    <citation type="submission" date="2016-10" db="EMBL/GenBank/DDBJ databases">
        <authorList>
            <person name="de Groot N.N."/>
        </authorList>
    </citation>
    <scope>NUCLEOTIDE SEQUENCE [LARGE SCALE GENOMIC DNA]</scope>
    <source>
        <strain evidence="6 7">AB35.6</strain>
    </source>
</reference>
<dbReference type="CDD" id="cd00383">
    <property type="entry name" value="trans_reg_C"/>
    <property type="match status" value="1"/>
</dbReference>
<sequence>MLYLFDTFELSEQEFSLSRDGRRLSIEPRALQVLFVLVKNQGKLMEKKALLEAVWKDTYVEETTLTRAIAVIRKHLADDPRVPRYIETVPTRGYRFIAEVAVRPMDVAPEVGPDPAPATLVEQSTFEEATAPSADVPAADIRPERQASGIPPKRKAPVAFAVAASLFVAGLVAFLFYQRHRAAAFSTKDTIVLADFANTTGDPVFDYALRQGTLVQLEQSPVLRLASDSQIRTTLKLMGLQSDAPLTLEVGRELCQRIGGTVVLNGSISRLGNEYVISLQARRCSTGENLEAEQVQIARKEDALNALSQISTRFRTRIGEARTSIHDLDTPLAEATTSSLDALKAFSRGMNIFNAKGSAAAVPLFLQATELDPEFAEAHVWLGRMYADLGQETSAIQSTQTAYGLRQRASYREQLSIDVSYELLVSGNLEKAKAACEAWIQLYPRDVYPRVFLSGMVYPAYGQYERALAEAKDAISIDPDFVVGYRNAAVNLIALNRVGEAEQVLRQASQRKLFLPGFVSTAYRMAFLKNDPEGMKRASDAAPTNPWLLHYRAATMAQAGRMSQAQALQEQAVSITRRNSKPEAEAELTATEAISDALYGYPELAVKEARAALGLSNGRSVEYPAALVFAMTGHDDESGKLVSDLRRRFPEDTLVTRDYVPSIQAALALAHKQPQQAIELLQRTSQFEMSLPLDAVFLRGQAFMAIGKASDAAAEFQKIADHPGLVLNDPLLNVVQLNLAKAYVAEGRLEDAKSTYQALLQRLSGADPGFPILQQATRGRSQL</sequence>
<dbReference type="InterPro" id="IPR036388">
    <property type="entry name" value="WH-like_DNA-bd_sf"/>
</dbReference>
<evidence type="ECO:0000256" key="1">
    <source>
        <dbReference type="ARBA" id="ARBA00023125"/>
    </source>
</evidence>